<feature type="region of interest" description="Disordered" evidence="1">
    <location>
        <begin position="73"/>
        <end position="111"/>
    </location>
</feature>
<dbReference type="HOGENOM" id="CLU_624668_0_0_1"/>
<feature type="compositionally biased region" description="Low complexity" evidence="1">
    <location>
        <begin position="288"/>
        <end position="298"/>
    </location>
</feature>
<organism evidence="2">
    <name type="scientific">Oryza glumipatula</name>
    <dbReference type="NCBI Taxonomy" id="40148"/>
    <lineage>
        <taxon>Eukaryota</taxon>
        <taxon>Viridiplantae</taxon>
        <taxon>Streptophyta</taxon>
        <taxon>Embryophyta</taxon>
        <taxon>Tracheophyta</taxon>
        <taxon>Spermatophyta</taxon>
        <taxon>Magnoliopsida</taxon>
        <taxon>Liliopsida</taxon>
        <taxon>Poales</taxon>
        <taxon>Poaceae</taxon>
        <taxon>BOP clade</taxon>
        <taxon>Oryzoideae</taxon>
        <taxon>Oryzeae</taxon>
        <taxon>Oryzinae</taxon>
        <taxon>Oryza</taxon>
    </lineage>
</organism>
<accession>A0A0D9ZPM2</accession>
<proteinExistence type="predicted"/>
<dbReference type="EnsemblPlants" id="OGLUM04G22550.1">
    <property type="protein sequence ID" value="OGLUM04G22550.1"/>
    <property type="gene ID" value="OGLUM04G22550"/>
</dbReference>
<dbReference type="Proteomes" id="UP000026961">
    <property type="component" value="Chromosome 4"/>
</dbReference>
<protein>
    <submittedName>
        <fullName evidence="2">Uncharacterized protein</fullName>
    </submittedName>
</protein>
<feature type="compositionally biased region" description="Basic and acidic residues" evidence="1">
    <location>
        <begin position="90"/>
        <end position="102"/>
    </location>
</feature>
<feature type="region of interest" description="Disordered" evidence="1">
    <location>
        <begin position="434"/>
        <end position="459"/>
    </location>
</feature>
<keyword evidence="3" id="KW-1185">Reference proteome</keyword>
<reference evidence="2" key="2">
    <citation type="submission" date="2018-05" db="EMBL/GenBank/DDBJ databases">
        <title>OgluRS3 (Oryza glumaepatula Reference Sequence Version 3).</title>
        <authorList>
            <person name="Zhang J."/>
            <person name="Kudrna D."/>
            <person name="Lee S."/>
            <person name="Talag J."/>
            <person name="Welchert J."/>
            <person name="Wing R.A."/>
        </authorList>
    </citation>
    <scope>NUCLEOTIDE SEQUENCE [LARGE SCALE GENOMIC DNA]</scope>
</reference>
<evidence type="ECO:0000256" key="1">
    <source>
        <dbReference type="SAM" id="MobiDB-lite"/>
    </source>
</evidence>
<reference evidence="2" key="1">
    <citation type="submission" date="2015-04" db="UniProtKB">
        <authorList>
            <consortium name="EnsemblPlants"/>
        </authorList>
    </citation>
    <scope>IDENTIFICATION</scope>
</reference>
<dbReference type="Gramene" id="OGLUM04G22550.1">
    <property type="protein sequence ID" value="OGLUM04G22550.1"/>
    <property type="gene ID" value="OGLUM04G22550"/>
</dbReference>
<feature type="compositionally biased region" description="Basic and acidic residues" evidence="1">
    <location>
        <begin position="450"/>
        <end position="459"/>
    </location>
</feature>
<feature type="region of interest" description="Disordered" evidence="1">
    <location>
        <begin position="271"/>
        <end position="336"/>
    </location>
</feature>
<sequence length="459" mass="49972">MHVCEPTRNHSRISPLRRPQMHTRSTVSHRATRRLDVSLSSSTTTEPRGLSITLPRHTLPLHPCPRKRARVRYEAGREERPRHGHRSLRRRYDQLRRQEAAPRGRRAPPVVAPAVGPRAAVLAAHADPAQPRARDRHVLRAAGHGEPAGPGSVPAADGARARALAGGRGGCRGGAAHRGEEGAEAVGEADVPGCGRHVQPRLHVHGRRRRVLPLPLATGGRGCADDRDVWHVCALRRRSGWDGVLGAVGAPLAVARLPVAHARVAPPCARGPVRAQRRVRHHQRRAGHLPPRLRLLPPGHRPRPLLRRGPRDYAVRHGLHVRPRRPGPPPLPRRPHRECALLPASGRGPQDTPHGQVRGRTVWAVSWTQGAGGGWWSGRAGEGACENQPELVILTAAIAASKTAPVELAELPLPCKIFCISGRFVDSINCRYRREGDSRSGSASSIRRCGSGEEHSIFV</sequence>
<dbReference type="AlphaFoldDB" id="A0A0D9ZPM2"/>
<feature type="region of interest" description="Disordered" evidence="1">
    <location>
        <begin position="1"/>
        <end position="50"/>
    </location>
</feature>
<evidence type="ECO:0000313" key="2">
    <source>
        <dbReference type="EnsemblPlants" id="OGLUM04G22550.1"/>
    </source>
</evidence>
<evidence type="ECO:0000313" key="3">
    <source>
        <dbReference type="Proteomes" id="UP000026961"/>
    </source>
</evidence>
<name>A0A0D9ZPM2_9ORYZ</name>
<feature type="compositionally biased region" description="Basic residues" evidence="1">
    <location>
        <begin position="275"/>
        <end position="287"/>
    </location>
</feature>